<dbReference type="Pfam" id="PF07538">
    <property type="entry name" value="ChW"/>
    <property type="match status" value="6"/>
</dbReference>
<reference evidence="4 5" key="1">
    <citation type="submission" date="2020-08" db="EMBL/GenBank/DDBJ databases">
        <title>Clostridia isolated from Swiss meat.</title>
        <authorList>
            <person name="Wambui J."/>
            <person name="Stevens M.J.A."/>
            <person name="Stephan R."/>
        </authorList>
    </citation>
    <scope>NUCLEOTIDE SEQUENCE [LARGE SCALE GENOMIC DNA]</scope>
    <source>
        <strain evidence="4 5">CM001</strain>
    </source>
</reference>
<evidence type="ECO:0000313" key="4">
    <source>
        <dbReference type="EMBL" id="MBB6713530.1"/>
    </source>
</evidence>
<evidence type="ECO:0000313" key="5">
    <source>
        <dbReference type="Proteomes" id="UP000585258"/>
    </source>
</evidence>
<dbReference type="SMART" id="SM00728">
    <property type="entry name" value="ChW"/>
    <property type="match status" value="6"/>
</dbReference>
<evidence type="ECO:0000256" key="1">
    <source>
        <dbReference type="ARBA" id="ARBA00022801"/>
    </source>
</evidence>
<dbReference type="EMBL" id="JACKWY010000001">
    <property type="protein sequence ID" value="MBB6713530.1"/>
    <property type="molecule type" value="Genomic_DNA"/>
</dbReference>
<dbReference type="Pfam" id="PF01520">
    <property type="entry name" value="Amidase_3"/>
    <property type="match status" value="1"/>
</dbReference>
<feature type="chain" id="PRO_5039497376" evidence="2">
    <location>
        <begin position="29"/>
        <end position="603"/>
    </location>
</feature>
<dbReference type="Gene3D" id="3.40.630.40">
    <property type="entry name" value="Zn-dependent exopeptidases"/>
    <property type="match status" value="1"/>
</dbReference>
<proteinExistence type="predicted"/>
<dbReference type="PANTHER" id="PTHR30404:SF0">
    <property type="entry name" value="N-ACETYLMURAMOYL-L-ALANINE AMIDASE AMIC"/>
    <property type="match status" value="1"/>
</dbReference>
<comment type="caution">
    <text evidence="4">The sequence shown here is derived from an EMBL/GenBank/DDBJ whole genome shotgun (WGS) entry which is preliminary data.</text>
</comment>
<keyword evidence="1" id="KW-0378">Hydrolase</keyword>
<dbReference type="GO" id="GO:0008745">
    <property type="term" value="F:N-acetylmuramoyl-L-alanine amidase activity"/>
    <property type="evidence" value="ECO:0007669"/>
    <property type="project" value="InterPro"/>
</dbReference>
<accession>A0A7X0S9L4</accession>
<dbReference type="CDD" id="cd02696">
    <property type="entry name" value="MurNAc-LAA"/>
    <property type="match status" value="1"/>
</dbReference>
<name>A0A7X0S9L4_9CLOT</name>
<dbReference type="GO" id="GO:0030288">
    <property type="term" value="C:outer membrane-bounded periplasmic space"/>
    <property type="evidence" value="ECO:0007669"/>
    <property type="project" value="TreeGrafter"/>
</dbReference>
<feature type="signal peptide" evidence="2">
    <location>
        <begin position="1"/>
        <end position="28"/>
    </location>
</feature>
<sequence length="603" mass="66549">MNFKKVSLKLTIIFVATMLLNFNFSVEAKATTNDSYEKELQSIISKYGEENVIVGNGIVIENEDKINIENNFEENKGNNWVSNNAEIIKVENGIMTAIAKGTTFIVSDYQNKAYIEEVEVVESKGANFSINTASPASITNASATVNRDYYKVFVDPGHGGVDPGSSGNGIREADLNLIISNKVKQKLESKNIQVMMSRTSDVTVALGDRGAMANQYGADAFISVHQNSATPSASGIETFYQYDKTQYQPFASKIQAALIANTGANNRGAKPEDFNVIRTSNMTSALAECGFITNASDASKLKTDSYRESIANAIADSIYNYLRENINLSSAPSGMSVGYSTHIQHDGWQSEKYNGQMSGTSNESKRLEAIKIKTYNLPTGSNVMYRTHVQDYGWQAWKKNGELSGTEGEAKRLEAIEIKLDSVPSGYHIEYRTHVQDYGWQAWKKDGQIAGTTGEGKRLEAIEIKLVKDLSVLYQGHIQQDGLQAWKTDGELAGTVGQAKRIESLKIKLDGSLPINVVYRAHVQQDGWQEWKTNGALCGTEGQSKRLEAIEIKLSGAPSGYHIEYRTHVEDQGWQNWVRDGQLSGTSGKALRIEAIEMRIVRD</sequence>
<dbReference type="RefSeq" id="WP_185163336.1">
    <property type="nucleotide sequence ID" value="NZ_JACKWY010000001.1"/>
</dbReference>
<organism evidence="4 5">
    <name type="scientific">Clostridium gasigenes</name>
    <dbReference type="NCBI Taxonomy" id="94869"/>
    <lineage>
        <taxon>Bacteria</taxon>
        <taxon>Bacillati</taxon>
        <taxon>Bacillota</taxon>
        <taxon>Clostridia</taxon>
        <taxon>Eubacteriales</taxon>
        <taxon>Clostridiaceae</taxon>
        <taxon>Clostridium</taxon>
    </lineage>
</organism>
<dbReference type="AlphaFoldDB" id="A0A7X0S9L4"/>
<dbReference type="GO" id="GO:0009253">
    <property type="term" value="P:peptidoglycan catabolic process"/>
    <property type="evidence" value="ECO:0007669"/>
    <property type="project" value="InterPro"/>
</dbReference>
<protein>
    <submittedName>
        <fullName evidence="4">N-acetylmuramoyl-L-alanine amidase</fullName>
    </submittedName>
</protein>
<dbReference type="InterPro" id="IPR006637">
    <property type="entry name" value="ChW"/>
</dbReference>
<gene>
    <name evidence="4" type="ORF">H7E68_02120</name>
</gene>
<feature type="domain" description="MurNAc-LAA" evidence="3">
    <location>
        <begin position="210"/>
        <end position="319"/>
    </location>
</feature>
<dbReference type="SMART" id="SM00646">
    <property type="entry name" value="Ami_3"/>
    <property type="match status" value="1"/>
</dbReference>
<dbReference type="InterPro" id="IPR050695">
    <property type="entry name" value="N-acetylmuramoyl_amidase_3"/>
</dbReference>
<dbReference type="InterPro" id="IPR002508">
    <property type="entry name" value="MurNAc-LAA_cat"/>
</dbReference>
<keyword evidence="2" id="KW-0732">Signal</keyword>
<dbReference type="Proteomes" id="UP000585258">
    <property type="component" value="Unassembled WGS sequence"/>
</dbReference>
<dbReference type="PANTHER" id="PTHR30404">
    <property type="entry name" value="N-ACETYLMURAMOYL-L-ALANINE AMIDASE"/>
    <property type="match status" value="1"/>
</dbReference>
<evidence type="ECO:0000259" key="3">
    <source>
        <dbReference type="SMART" id="SM00646"/>
    </source>
</evidence>
<evidence type="ECO:0000256" key="2">
    <source>
        <dbReference type="SAM" id="SignalP"/>
    </source>
</evidence>
<dbReference type="SUPFAM" id="SSF53187">
    <property type="entry name" value="Zn-dependent exopeptidases"/>
    <property type="match status" value="1"/>
</dbReference>